<proteinExistence type="predicted"/>
<evidence type="ECO:0000313" key="4">
    <source>
        <dbReference type="EMBL" id="JAG15966.1"/>
    </source>
</evidence>
<dbReference type="EMBL" id="GBHO01027640">
    <property type="protein sequence ID" value="JAG15964.1"/>
    <property type="molecule type" value="Transcribed_RNA"/>
</dbReference>
<organism evidence="4">
    <name type="scientific">Lygus hesperus</name>
    <name type="common">Western plant bug</name>
    <dbReference type="NCBI Taxonomy" id="30085"/>
    <lineage>
        <taxon>Eukaryota</taxon>
        <taxon>Metazoa</taxon>
        <taxon>Ecdysozoa</taxon>
        <taxon>Arthropoda</taxon>
        <taxon>Hexapoda</taxon>
        <taxon>Insecta</taxon>
        <taxon>Pterygota</taxon>
        <taxon>Neoptera</taxon>
        <taxon>Paraneoptera</taxon>
        <taxon>Hemiptera</taxon>
        <taxon>Heteroptera</taxon>
        <taxon>Panheteroptera</taxon>
        <taxon>Cimicomorpha</taxon>
        <taxon>Miridae</taxon>
        <taxon>Mirini</taxon>
        <taxon>Lygus</taxon>
    </lineage>
</organism>
<evidence type="ECO:0000313" key="3">
    <source>
        <dbReference type="EMBL" id="JAG15965.1"/>
    </source>
</evidence>
<accession>A0A0A9X8K1</accession>
<reference evidence="4" key="1">
    <citation type="journal article" date="2014" name="PLoS ONE">
        <title>Transcriptome-Based Identification of ABC Transporters in the Western Tarnished Plant Bug Lygus hesperus.</title>
        <authorList>
            <person name="Hull J.J."/>
            <person name="Chaney K."/>
            <person name="Geib S.M."/>
            <person name="Fabrick J.A."/>
            <person name="Brent C.S."/>
            <person name="Walsh D."/>
            <person name="Lavine L.C."/>
        </authorList>
    </citation>
    <scope>NUCLEOTIDE SEQUENCE</scope>
</reference>
<dbReference type="AlphaFoldDB" id="A0A0A9X8K1"/>
<gene>
    <name evidence="4" type="primary">palH_0</name>
    <name evidence="3" type="synonym">palH_1</name>
    <name evidence="2" type="synonym">palH_2</name>
    <name evidence="4" type="ORF">CM83_23215</name>
    <name evidence="3" type="ORF">CM83_23222</name>
    <name evidence="2" type="ORF">CM83_23228</name>
</gene>
<protein>
    <submittedName>
        <fullName evidence="4">pH-response regulator protein palH/RIM21</fullName>
    </submittedName>
</protein>
<sequence>MFGHGVVRLWFTLRHAAALPSSQCVHCGAYCGCVCGGRMRSYALGRPVHHRCGKLCETSVKWRWGWAAWGDGGQVYSSSEGRAHQVIKWRAHWKTLVLVQPQQRSRTKCKGATSTAGQEDVGRVTGDGVHRFFRTRDCATATTVPTADGVAQDTVVHNSLPQDTDDCKVGTVRGMRTGSGLLALLHTTDCAPRPEIGKLSTSLRRTCEVNRSGNRHPVGEITD</sequence>
<reference evidence="4" key="2">
    <citation type="submission" date="2014-07" db="EMBL/GenBank/DDBJ databases">
        <authorList>
            <person name="Hull J."/>
        </authorList>
    </citation>
    <scope>NUCLEOTIDE SEQUENCE</scope>
</reference>
<keyword evidence="1" id="KW-0732">Signal</keyword>
<evidence type="ECO:0000313" key="2">
    <source>
        <dbReference type="EMBL" id="JAG15964.1"/>
    </source>
</evidence>
<dbReference type="EMBL" id="GBHO01027638">
    <property type="protein sequence ID" value="JAG15966.1"/>
    <property type="molecule type" value="Transcribed_RNA"/>
</dbReference>
<dbReference type="EMBL" id="GBHO01027639">
    <property type="protein sequence ID" value="JAG15965.1"/>
    <property type="molecule type" value="Transcribed_RNA"/>
</dbReference>
<feature type="signal peptide" evidence="1">
    <location>
        <begin position="1"/>
        <end position="18"/>
    </location>
</feature>
<evidence type="ECO:0000256" key="1">
    <source>
        <dbReference type="SAM" id="SignalP"/>
    </source>
</evidence>
<feature type="chain" id="PRO_5007389640" evidence="1">
    <location>
        <begin position="19"/>
        <end position="223"/>
    </location>
</feature>
<name>A0A0A9X8K1_LYGHE</name>